<evidence type="ECO:0000256" key="6">
    <source>
        <dbReference type="HAMAP-Rule" id="MF_01813"/>
    </source>
</evidence>
<evidence type="ECO:0000256" key="2">
    <source>
        <dbReference type="ARBA" id="ARBA00022603"/>
    </source>
</evidence>
<keyword evidence="8" id="KW-1185">Reference proteome</keyword>
<dbReference type="SUPFAM" id="SSF53335">
    <property type="entry name" value="S-adenosyl-L-methionine-dependent methyltransferases"/>
    <property type="match status" value="1"/>
</dbReference>
<comment type="caution">
    <text evidence="7">The sequence shown here is derived from an EMBL/GenBank/DDBJ whole genome shotgun (WGS) entry which is preliminary data.</text>
</comment>
<dbReference type="PROSITE" id="PS01183">
    <property type="entry name" value="UBIE_1"/>
    <property type="match status" value="1"/>
</dbReference>
<evidence type="ECO:0000256" key="5">
    <source>
        <dbReference type="ARBA" id="ARBA00022691"/>
    </source>
</evidence>
<feature type="binding site" evidence="6">
    <location>
        <position position="83"/>
    </location>
    <ligand>
        <name>S-adenosyl-L-methionine</name>
        <dbReference type="ChEBI" id="CHEBI:59789"/>
    </ligand>
</feature>
<dbReference type="EC" id="2.1.1.201" evidence="6"/>
<dbReference type="UniPathway" id="UPA00232"/>
<accession>J0ZR62</accession>
<dbReference type="HOGENOM" id="CLU_037990_0_0_5"/>
<evidence type="ECO:0000256" key="1">
    <source>
        <dbReference type="ARBA" id="ARBA00022428"/>
    </source>
</evidence>
<dbReference type="NCBIfam" id="TIGR01934">
    <property type="entry name" value="MenG_MenH_UbiE"/>
    <property type="match status" value="1"/>
</dbReference>
<comment type="similarity">
    <text evidence="6">Belongs to the class I-like SAM-binding methyltransferase superfamily. MenG/UbiE family.</text>
</comment>
<dbReference type="GO" id="GO:0009060">
    <property type="term" value="P:aerobic respiration"/>
    <property type="evidence" value="ECO:0007669"/>
    <property type="project" value="UniProtKB-UniRule"/>
</dbReference>
<evidence type="ECO:0000313" key="7">
    <source>
        <dbReference type="EMBL" id="EJF91173.1"/>
    </source>
</evidence>
<dbReference type="HAMAP" id="MF_01813">
    <property type="entry name" value="MenG_UbiE_methyltr"/>
    <property type="match status" value="1"/>
</dbReference>
<comment type="function">
    <text evidence="6">Methyltransferase required for the conversion of demethylmenaquinol (DMKH2) to menaquinol (MKH2) and the conversion of 2-polyprenyl-6-methoxy-1,4-benzoquinol (DDMQH2) to 2-polyprenyl-3-methyl-6-methoxy-1,4-benzoquinol (DMQH2).</text>
</comment>
<comment type="caution">
    <text evidence="6">Lacks conserved residue(s) required for the propagation of feature annotation.</text>
</comment>
<keyword evidence="1 6" id="KW-0474">Menaquinone biosynthesis</keyword>
<keyword evidence="2 6" id="KW-0489">Methyltransferase</keyword>
<keyword evidence="3 6" id="KW-0808">Transferase</keyword>
<dbReference type="GO" id="GO:0032259">
    <property type="term" value="P:methylation"/>
    <property type="evidence" value="ECO:0007669"/>
    <property type="project" value="UniProtKB-KW"/>
</dbReference>
<keyword evidence="5 6" id="KW-0949">S-adenosyl-L-methionine</keyword>
<dbReference type="InterPro" id="IPR029063">
    <property type="entry name" value="SAM-dependent_MTases_sf"/>
</dbReference>
<dbReference type="EC" id="2.1.1.163" evidence="6"/>
<dbReference type="InterPro" id="IPR023576">
    <property type="entry name" value="UbiE/COQ5_MeTrFase_CS"/>
</dbReference>
<dbReference type="GO" id="GO:0008425">
    <property type="term" value="F:2-methoxy-6-polyprenyl-1,4-benzoquinol methyltransferase activity"/>
    <property type="evidence" value="ECO:0007669"/>
    <property type="project" value="UniProtKB-UniRule"/>
</dbReference>
<dbReference type="AlphaFoldDB" id="J0ZR62"/>
<protein>
    <recommendedName>
        <fullName evidence="6">Ubiquinone/menaquinone biosynthesis C-methyltransferase UbiE</fullName>
        <ecNumber evidence="6">2.1.1.163</ecNumber>
        <ecNumber evidence="6">2.1.1.201</ecNumber>
    </recommendedName>
    <alternativeName>
        <fullName evidence="6">2-methoxy-6-polyprenyl-1,4-benzoquinol methylase</fullName>
    </alternativeName>
    <alternativeName>
        <fullName evidence="6">Demethylmenaquinone methyltransferase</fullName>
    </alternativeName>
</protein>
<sequence>MSFETKRVGTQGGMEKSFGFQTVAENQKQTMVNDVFHSVAKKYDIMNDVMSIGMHRLWKDAFVSWLSPSKTKNWNVLDVAGGTGDIAFRIVEASNRQAHATVLDINSSMLEVGTERAQKKGLSSFIDFIEANAENLPFDEDSFDAYTIAFGIRNVPHIDQALSEAFRVLKPGGRFMCLEFSEVEMPILDKIYDLWSFHGIPRVGQMIAGDADSYKYLVESIRKFPKQTDFAAMISKAGFSHVSYRNLNGGIAAIHSAWKI</sequence>
<evidence type="ECO:0000256" key="4">
    <source>
        <dbReference type="ARBA" id="ARBA00022688"/>
    </source>
</evidence>
<dbReference type="CDD" id="cd02440">
    <property type="entry name" value="AdoMet_MTases"/>
    <property type="match status" value="1"/>
</dbReference>
<dbReference type="GO" id="GO:0043770">
    <property type="term" value="F:demethylmenaquinone methyltransferase activity"/>
    <property type="evidence" value="ECO:0007669"/>
    <property type="project" value="UniProtKB-UniRule"/>
</dbReference>
<proteinExistence type="inferred from homology"/>
<dbReference type="FunFam" id="3.40.50.150:FF:000064">
    <property type="entry name" value="2-methoxy-6-polyprenyl-1,4-benzoquinol methylase, mitochondrial"/>
    <property type="match status" value="1"/>
</dbReference>
<evidence type="ECO:0000313" key="8">
    <source>
        <dbReference type="Proteomes" id="UP000008952"/>
    </source>
</evidence>
<comment type="catalytic activity">
    <reaction evidence="6">
        <text>a 2-methoxy-6-(all-trans-polyprenyl)benzene-1,4-diol + S-adenosyl-L-methionine = a 5-methoxy-2-methyl-3-(all-trans-polyprenyl)benzene-1,4-diol + S-adenosyl-L-homocysteine + H(+)</text>
        <dbReference type="Rhea" id="RHEA:28286"/>
        <dbReference type="Rhea" id="RHEA-COMP:10858"/>
        <dbReference type="Rhea" id="RHEA-COMP:10859"/>
        <dbReference type="ChEBI" id="CHEBI:15378"/>
        <dbReference type="ChEBI" id="CHEBI:57856"/>
        <dbReference type="ChEBI" id="CHEBI:59789"/>
        <dbReference type="ChEBI" id="CHEBI:84166"/>
        <dbReference type="ChEBI" id="CHEBI:84167"/>
        <dbReference type="EC" id="2.1.1.201"/>
    </reaction>
</comment>
<dbReference type="EMBL" id="AIMB01000003">
    <property type="protein sequence ID" value="EJF91173.1"/>
    <property type="molecule type" value="Genomic_DNA"/>
</dbReference>
<keyword evidence="7" id="KW-0830">Ubiquinone</keyword>
<dbReference type="Pfam" id="PF01209">
    <property type="entry name" value="Ubie_methyltran"/>
    <property type="match status" value="1"/>
</dbReference>
<feature type="binding site" evidence="6">
    <location>
        <begin position="132"/>
        <end position="133"/>
    </location>
    <ligand>
        <name>S-adenosyl-L-methionine</name>
        <dbReference type="ChEBI" id="CHEBI:59789"/>
    </ligand>
</feature>
<comment type="pathway">
    <text evidence="6">Quinol/quinone metabolism; menaquinone biosynthesis; menaquinol from 1,4-dihydroxy-2-naphthoate: step 2/2.</text>
</comment>
<keyword evidence="4 6" id="KW-0831">Ubiquinone biosynthesis</keyword>
<dbReference type="GO" id="GO:0009234">
    <property type="term" value="P:menaquinone biosynthetic process"/>
    <property type="evidence" value="ECO:0007669"/>
    <property type="project" value="UniProtKB-UniRule"/>
</dbReference>
<dbReference type="Proteomes" id="UP000008952">
    <property type="component" value="Unassembled WGS sequence"/>
</dbReference>
<name>J0ZR62_9HYPH</name>
<organism evidence="7 8">
    <name type="scientific">Bartonella tamiae Th239</name>
    <dbReference type="NCBI Taxonomy" id="1094558"/>
    <lineage>
        <taxon>Bacteria</taxon>
        <taxon>Pseudomonadati</taxon>
        <taxon>Pseudomonadota</taxon>
        <taxon>Alphaproteobacteria</taxon>
        <taxon>Hyphomicrobiales</taxon>
        <taxon>Bartonellaceae</taxon>
        <taxon>Bartonella</taxon>
    </lineage>
</organism>
<dbReference type="RefSeq" id="WP_008038116.1">
    <property type="nucleotide sequence ID" value="NZ_JH725147.1"/>
</dbReference>
<dbReference type="PANTHER" id="PTHR43591:SF24">
    <property type="entry name" value="2-METHOXY-6-POLYPRENYL-1,4-BENZOQUINOL METHYLASE, MITOCHONDRIAL"/>
    <property type="match status" value="1"/>
</dbReference>
<dbReference type="NCBIfam" id="NF001244">
    <property type="entry name" value="PRK00216.1-5"/>
    <property type="match status" value="1"/>
</dbReference>
<comment type="pathway">
    <text evidence="6">Cofactor biosynthesis; ubiquinone biosynthesis.</text>
</comment>
<dbReference type="InterPro" id="IPR004033">
    <property type="entry name" value="UbiE/COQ5_MeTrFase"/>
</dbReference>
<dbReference type="STRING" id="1094558.ME5_00505"/>
<gene>
    <name evidence="6" type="primary">ubiE</name>
    <name evidence="7" type="ORF">ME5_00505</name>
</gene>
<dbReference type="NCBIfam" id="NF001242">
    <property type="entry name" value="PRK00216.1-3"/>
    <property type="match status" value="1"/>
</dbReference>
<dbReference type="UniPathway" id="UPA00079">
    <property type="reaction ID" value="UER00169"/>
</dbReference>
<dbReference type="eggNOG" id="COG2226">
    <property type="taxonomic scope" value="Bacteria"/>
</dbReference>
<dbReference type="OrthoDB" id="9808140at2"/>
<dbReference type="PROSITE" id="PS01184">
    <property type="entry name" value="UBIE_2"/>
    <property type="match status" value="1"/>
</dbReference>
<dbReference type="Gene3D" id="3.40.50.150">
    <property type="entry name" value="Vaccinia Virus protein VP39"/>
    <property type="match status" value="1"/>
</dbReference>
<dbReference type="PROSITE" id="PS51608">
    <property type="entry name" value="SAM_MT_UBIE"/>
    <property type="match status" value="1"/>
</dbReference>
<reference evidence="7 8" key="1">
    <citation type="submission" date="2012-03" db="EMBL/GenBank/DDBJ databases">
        <title>The Genome Sequence of Bartonella tamiae Th239.</title>
        <authorList>
            <consortium name="The Broad Institute Genome Sequencing Platform"/>
            <consortium name="The Broad Institute Genome Sequencing Center for Infectious Disease"/>
            <person name="Feldgarden M."/>
            <person name="Kirby J."/>
            <person name="Kosoy M."/>
            <person name="Birtles R."/>
            <person name="Probert W.S."/>
            <person name="Chiaraviglio L."/>
            <person name="Young S.K."/>
            <person name="Zeng Q."/>
            <person name="Gargeya S."/>
            <person name="Fitzgerald M."/>
            <person name="Haas B."/>
            <person name="Abouelleil A."/>
            <person name="Alvarado L."/>
            <person name="Arachchi H.M."/>
            <person name="Berlin A."/>
            <person name="Chapman S.B."/>
            <person name="Gearin G."/>
            <person name="Goldberg J."/>
            <person name="Griggs A."/>
            <person name="Gujja S."/>
            <person name="Hansen M."/>
            <person name="Heiman D."/>
            <person name="Howarth C."/>
            <person name="Larimer J."/>
            <person name="Lui A."/>
            <person name="MacDonald P.J.P."/>
            <person name="McCowen C."/>
            <person name="Montmayeur A."/>
            <person name="Murphy C."/>
            <person name="Neiman D."/>
            <person name="Pearson M."/>
            <person name="Priest M."/>
            <person name="Roberts A."/>
            <person name="Saif S."/>
            <person name="Shea T."/>
            <person name="Sisk P."/>
            <person name="Stolte C."/>
            <person name="Sykes S."/>
            <person name="Wortman J."/>
            <person name="Nusbaum C."/>
            <person name="Birren B."/>
        </authorList>
    </citation>
    <scope>NUCLEOTIDE SEQUENCE [LARGE SCALE GENOMIC DNA]</scope>
    <source>
        <strain evidence="7 8">Th239</strain>
    </source>
</reference>
<dbReference type="PATRIC" id="fig|1094558.3.peg.559"/>
<comment type="catalytic activity">
    <reaction evidence="6">
        <text>a 2-demethylmenaquinol + S-adenosyl-L-methionine = a menaquinol + S-adenosyl-L-homocysteine + H(+)</text>
        <dbReference type="Rhea" id="RHEA:42640"/>
        <dbReference type="Rhea" id="RHEA-COMP:9539"/>
        <dbReference type="Rhea" id="RHEA-COMP:9563"/>
        <dbReference type="ChEBI" id="CHEBI:15378"/>
        <dbReference type="ChEBI" id="CHEBI:18151"/>
        <dbReference type="ChEBI" id="CHEBI:55437"/>
        <dbReference type="ChEBI" id="CHEBI:57856"/>
        <dbReference type="ChEBI" id="CHEBI:59789"/>
        <dbReference type="EC" id="2.1.1.163"/>
    </reaction>
</comment>
<evidence type="ECO:0000256" key="3">
    <source>
        <dbReference type="ARBA" id="ARBA00022679"/>
    </source>
</evidence>
<dbReference type="PANTHER" id="PTHR43591">
    <property type="entry name" value="METHYLTRANSFERASE"/>
    <property type="match status" value="1"/>
</dbReference>
<feature type="binding site" evidence="6">
    <location>
        <position position="104"/>
    </location>
    <ligand>
        <name>S-adenosyl-L-methionine</name>
        <dbReference type="ChEBI" id="CHEBI:59789"/>
    </ligand>
</feature>